<dbReference type="PROSITE" id="PS51192">
    <property type="entry name" value="HELICASE_ATP_BIND_1"/>
    <property type="match status" value="1"/>
</dbReference>
<evidence type="ECO:0000313" key="7">
    <source>
        <dbReference type="Proteomes" id="UP000241690"/>
    </source>
</evidence>
<keyword evidence="7" id="KW-1185">Reference proteome</keyword>
<dbReference type="Gene3D" id="3.40.50.300">
    <property type="entry name" value="P-loop containing nucleotide triphosphate hydrolases"/>
    <property type="match status" value="1"/>
</dbReference>
<feature type="compositionally biased region" description="Gly residues" evidence="4">
    <location>
        <begin position="17"/>
        <end position="46"/>
    </location>
</feature>
<dbReference type="STRING" id="983964.A0A2T3ZYE7"/>
<evidence type="ECO:0000256" key="3">
    <source>
        <dbReference type="ARBA" id="ARBA00047984"/>
    </source>
</evidence>
<comment type="catalytic activity">
    <reaction evidence="3">
        <text>ATP + H2O = ADP + phosphate + H(+)</text>
        <dbReference type="Rhea" id="RHEA:13065"/>
        <dbReference type="ChEBI" id="CHEBI:15377"/>
        <dbReference type="ChEBI" id="CHEBI:15378"/>
        <dbReference type="ChEBI" id="CHEBI:30616"/>
        <dbReference type="ChEBI" id="CHEBI:43474"/>
        <dbReference type="ChEBI" id="CHEBI:456216"/>
        <dbReference type="EC" id="3.6.4.13"/>
    </reaction>
</comment>
<protein>
    <recommendedName>
        <fullName evidence="5">Helicase ATP-binding domain-containing protein</fullName>
    </recommendedName>
</protein>
<proteinExistence type="predicted"/>
<evidence type="ECO:0000256" key="1">
    <source>
        <dbReference type="ARBA" id="ARBA00022801"/>
    </source>
</evidence>
<dbReference type="GeneID" id="36633418"/>
<feature type="domain" description="Helicase ATP-binding" evidence="5">
    <location>
        <begin position="169"/>
        <end position="287"/>
    </location>
</feature>
<feature type="region of interest" description="Disordered" evidence="4">
    <location>
        <begin position="109"/>
        <end position="166"/>
    </location>
</feature>
<evidence type="ECO:0000259" key="5">
    <source>
        <dbReference type="PROSITE" id="PS51192"/>
    </source>
</evidence>
<dbReference type="Proteomes" id="UP000241690">
    <property type="component" value="Unassembled WGS sequence"/>
</dbReference>
<accession>A0A2T3ZYE7</accession>
<dbReference type="SUPFAM" id="SSF52540">
    <property type="entry name" value="P-loop containing nucleoside triphosphate hydrolases"/>
    <property type="match status" value="1"/>
</dbReference>
<keyword evidence="2" id="KW-0067">ATP-binding</keyword>
<dbReference type="Pfam" id="PF00270">
    <property type="entry name" value="DEAD"/>
    <property type="match status" value="1"/>
</dbReference>
<dbReference type="GO" id="GO:0016787">
    <property type="term" value="F:hydrolase activity"/>
    <property type="evidence" value="ECO:0007669"/>
    <property type="project" value="UniProtKB-KW"/>
</dbReference>
<keyword evidence="2" id="KW-0347">Helicase</keyword>
<dbReference type="PANTHER" id="PTHR47958">
    <property type="entry name" value="ATP-DEPENDENT RNA HELICASE DBP3"/>
    <property type="match status" value="1"/>
</dbReference>
<gene>
    <name evidence="6" type="ORF">M431DRAFT_9653</name>
</gene>
<dbReference type="InterPro" id="IPR027417">
    <property type="entry name" value="P-loop_NTPase"/>
</dbReference>
<dbReference type="AlphaFoldDB" id="A0A2T3ZYE7"/>
<dbReference type="InterPro" id="IPR014001">
    <property type="entry name" value="Helicase_ATP-bd"/>
</dbReference>
<dbReference type="EMBL" id="KZ679690">
    <property type="protein sequence ID" value="PTB49798.1"/>
    <property type="molecule type" value="Genomic_DNA"/>
</dbReference>
<dbReference type="GO" id="GO:0003724">
    <property type="term" value="F:RNA helicase activity"/>
    <property type="evidence" value="ECO:0007669"/>
    <property type="project" value="UniProtKB-EC"/>
</dbReference>
<reference evidence="6 7" key="1">
    <citation type="submission" date="2016-07" db="EMBL/GenBank/DDBJ databases">
        <title>Multiple horizontal gene transfer events from other fungi enriched the ability of initially mycotrophic Trichoderma (Ascomycota) to feed on dead plant biomass.</title>
        <authorList>
            <consortium name="DOE Joint Genome Institute"/>
            <person name="Aerts A."/>
            <person name="Atanasova L."/>
            <person name="Chenthamara K."/>
            <person name="Zhang J."/>
            <person name="Grujic M."/>
            <person name="Henrissat B."/>
            <person name="Kuo A."/>
            <person name="Salamov A."/>
            <person name="Lipzen A."/>
            <person name="Labutti K."/>
            <person name="Barry K."/>
            <person name="Miao Y."/>
            <person name="Rahimi M.J."/>
            <person name="Shen Q."/>
            <person name="Grigoriev I.V."/>
            <person name="Kubicek C.P."/>
            <person name="Druzhinina I.S."/>
        </authorList>
    </citation>
    <scope>NUCLEOTIDE SEQUENCE [LARGE SCALE GENOMIC DNA]</scope>
    <source>
        <strain evidence="6 7">CBS 226.95</strain>
    </source>
</reference>
<dbReference type="GO" id="GO:0003676">
    <property type="term" value="F:nucleic acid binding"/>
    <property type="evidence" value="ECO:0007669"/>
    <property type="project" value="InterPro"/>
</dbReference>
<name>A0A2T3ZYE7_TRIHA</name>
<organism evidence="6 7">
    <name type="scientific">Trichoderma harzianum CBS 226.95</name>
    <dbReference type="NCBI Taxonomy" id="983964"/>
    <lineage>
        <taxon>Eukaryota</taxon>
        <taxon>Fungi</taxon>
        <taxon>Dikarya</taxon>
        <taxon>Ascomycota</taxon>
        <taxon>Pezizomycotina</taxon>
        <taxon>Sordariomycetes</taxon>
        <taxon>Hypocreomycetidae</taxon>
        <taxon>Hypocreales</taxon>
        <taxon>Hypocreaceae</taxon>
        <taxon>Trichoderma</taxon>
    </lineage>
</organism>
<keyword evidence="2" id="KW-0547">Nucleotide-binding</keyword>
<evidence type="ECO:0000313" key="6">
    <source>
        <dbReference type="EMBL" id="PTB49798.1"/>
    </source>
</evidence>
<sequence>MPTDRRANGVRAETSFGGDGRGGRGGRGGGGGGRRGRLGGCGGEGGGGRRKKEYSSDNMPSICSRFFDLTTDNVTVGKIAVPGGRGPGGTLSRKQKRMLARFGPSARIFRSRAPEHQPQQQKQQVKTLGSAIAQVLAQAETEAQPQPQPQPQAEPQAQAQEQAQEQAYQWTYQQKAEEGEESEDIGSTPVREQLSLLSRGCNILIGTPGRLKDFIGSPDRRTLRRVKYMIIDEAHEMLNQDWEEELRAILSSGKQDEGNVKYNLFSATFPRAARALAKEYPSASDARFRVGRAGSTTENIKQIVIETGRENWP</sequence>
<dbReference type="RefSeq" id="XP_024769475.1">
    <property type="nucleotide sequence ID" value="XM_024924835.1"/>
</dbReference>
<dbReference type="InterPro" id="IPR011545">
    <property type="entry name" value="DEAD/DEAH_box_helicase_dom"/>
</dbReference>
<dbReference type="SMART" id="SM00487">
    <property type="entry name" value="DEXDc"/>
    <property type="match status" value="1"/>
</dbReference>
<dbReference type="GO" id="GO:0005524">
    <property type="term" value="F:ATP binding"/>
    <property type="evidence" value="ECO:0007669"/>
    <property type="project" value="InterPro"/>
</dbReference>
<keyword evidence="1" id="KW-0378">Hydrolase</keyword>
<evidence type="ECO:0000256" key="2">
    <source>
        <dbReference type="ARBA" id="ARBA00022806"/>
    </source>
</evidence>
<feature type="region of interest" description="Disordered" evidence="4">
    <location>
        <begin position="1"/>
        <end position="58"/>
    </location>
</feature>
<feature type="compositionally biased region" description="Low complexity" evidence="4">
    <location>
        <begin position="153"/>
        <end position="166"/>
    </location>
</feature>
<evidence type="ECO:0000256" key="4">
    <source>
        <dbReference type="SAM" id="MobiDB-lite"/>
    </source>
</evidence>